<dbReference type="PANTHER" id="PTHR11161:SF71">
    <property type="entry name" value="NOSE RESISTANT-TO-FLUOXETINE PROTEIN N-TERMINAL DOMAIN-CONTAINING PROTEIN"/>
    <property type="match status" value="1"/>
</dbReference>
<feature type="transmembrane region" description="Helical" evidence="1">
    <location>
        <begin position="314"/>
        <end position="331"/>
    </location>
</feature>
<sequence>MVRICGFILLWLLSDCWGLNNHSEKVNKDGVAMMERMQNNGSARIPNLDRYEKPYTKHVNNLKKYSLNSNIEENLQYIVNQIPNEKCKTDMNQVLKGLKNKEKWALKLFDAFPKFPLGLLYGNMYQLGNFDECISVQNVEITGQYCLADIAFQVKDNYTGLVRPLDDESEQRGKFNSTSIHWAICLPSTCNPKDGEILVEEVFSSLIDLKSLEVIIEEKSCYYKQPNTTSIGEIVYGSTIALLLVFILLATVLHLWTIKKRKKYVSYNVDAVREHNVSLTSEVILSFSLIQTVSKFLQIKPTDLNLECISGIKVLSMMFIIAGHSLIFLFGSPVSNAEFAFEMYKQVNNSIFLNSALLVDTFLVVSGFLMCRLLLLELDKRKGKINFLVLYIARYIRLTPAYLVILGYYLTWLPNVGDGPLWKNVTETENSRCKNSWWANLLYVNNYVQTDQLCMFQAWYLAADYHLFIVAPFLIYPLWKWPKPGVSLLVTVTIGTIILPGYITYKNELDPTILAFSPEIQDLSTNYYFVTAYIKTHMRASSYFLGMIFGYLVHEMQTNCYKLSAVNIWIGWILATIFSSCSMFSIVFFLDPDYSYDAVISSIYAPLHRVAWALALGWVIVACVTDNAAIINKFLSWKIFIPLSRLTYCAYLVNGLVLIWHKGSARDAVSWTRLGLAYVLFGHLVMTCILAFVLCICFESPIHGIEKILLRKGSRSSSSSNQSSVPT</sequence>
<feature type="transmembrane region" description="Helical" evidence="1">
    <location>
        <begin position="675"/>
        <end position="698"/>
    </location>
</feature>
<dbReference type="PANTHER" id="PTHR11161">
    <property type="entry name" value="O-ACYLTRANSFERASE"/>
    <property type="match status" value="1"/>
</dbReference>
<feature type="transmembrane region" description="Helical" evidence="1">
    <location>
        <begin position="525"/>
        <end position="553"/>
    </location>
</feature>
<keyword evidence="1" id="KW-0472">Membrane</keyword>
<evidence type="ECO:0000313" key="5">
    <source>
        <dbReference type="Proteomes" id="UP001152799"/>
    </source>
</evidence>
<keyword evidence="1" id="KW-1133">Transmembrane helix</keyword>
<proteinExistence type="predicted"/>
<dbReference type="Pfam" id="PF20146">
    <property type="entry name" value="NRF"/>
    <property type="match status" value="1"/>
</dbReference>
<feature type="transmembrane region" description="Helical" evidence="1">
    <location>
        <begin position="565"/>
        <end position="590"/>
    </location>
</feature>
<feature type="chain" id="PRO_5040225253" description="Nose resistant-to-fluoxetine protein N-terminal domain-containing protein" evidence="2">
    <location>
        <begin position="19"/>
        <end position="727"/>
    </location>
</feature>
<dbReference type="Proteomes" id="UP001152799">
    <property type="component" value="Chromosome 2"/>
</dbReference>
<dbReference type="InterPro" id="IPR002656">
    <property type="entry name" value="Acyl_transf_3_dom"/>
</dbReference>
<feature type="transmembrane region" description="Helical" evidence="1">
    <location>
        <begin position="643"/>
        <end position="663"/>
    </location>
</feature>
<dbReference type="AlphaFoldDB" id="A0A9N9MHS7"/>
<evidence type="ECO:0000259" key="3">
    <source>
        <dbReference type="SMART" id="SM00703"/>
    </source>
</evidence>
<evidence type="ECO:0000256" key="2">
    <source>
        <dbReference type="SAM" id="SignalP"/>
    </source>
</evidence>
<protein>
    <recommendedName>
        <fullName evidence="3">Nose resistant-to-fluoxetine protein N-terminal domain-containing protein</fullName>
    </recommendedName>
</protein>
<keyword evidence="1" id="KW-0812">Transmembrane</keyword>
<dbReference type="EMBL" id="OU892278">
    <property type="protein sequence ID" value="CAG9765105.1"/>
    <property type="molecule type" value="Genomic_DNA"/>
</dbReference>
<feature type="transmembrane region" description="Helical" evidence="1">
    <location>
        <begin position="610"/>
        <end position="631"/>
    </location>
</feature>
<dbReference type="InterPro" id="IPR006621">
    <property type="entry name" value="Nose-resist-to-fluoxetine_N"/>
</dbReference>
<feature type="transmembrane region" description="Helical" evidence="1">
    <location>
        <begin position="387"/>
        <end position="410"/>
    </location>
</feature>
<feature type="transmembrane region" description="Helical" evidence="1">
    <location>
        <begin position="351"/>
        <end position="375"/>
    </location>
</feature>
<feature type="signal peptide" evidence="2">
    <location>
        <begin position="1"/>
        <end position="18"/>
    </location>
</feature>
<feature type="transmembrane region" description="Helical" evidence="1">
    <location>
        <begin position="234"/>
        <end position="256"/>
    </location>
</feature>
<keyword evidence="5" id="KW-1185">Reference proteome</keyword>
<name>A0A9N9MHS7_9CUCU</name>
<organism evidence="4 5">
    <name type="scientific">Ceutorhynchus assimilis</name>
    <name type="common">cabbage seed weevil</name>
    <dbReference type="NCBI Taxonomy" id="467358"/>
    <lineage>
        <taxon>Eukaryota</taxon>
        <taxon>Metazoa</taxon>
        <taxon>Ecdysozoa</taxon>
        <taxon>Arthropoda</taxon>
        <taxon>Hexapoda</taxon>
        <taxon>Insecta</taxon>
        <taxon>Pterygota</taxon>
        <taxon>Neoptera</taxon>
        <taxon>Endopterygota</taxon>
        <taxon>Coleoptera</taxon>
        <taxon>Polyphaga</taxon>
        <taxon>Cucujiformia</taxon>
        <taxon>Curculionidae</taxon>
        <taxon>Ceutorhynchinae</taxon>
        <taxon>Ceutorhynchus</taxon>
    </lineage>
</organism>
<feature type="domain" description="Nose resistant-to-fluoxetine protein N-terminal" evidence="3">
    <location>
        <begin position="84"/>
        <end position="223"/>
    </location>
</feature>
<accession>A0A9N9MHS7</accession>
<dbReference type="Pfam" id="PF01757">
    <property type="entry name" value="Acyl_transf_3"/>
    <property type="match status" value="1"/>
</dbReference>
<dbReference type="GO" id="GO:0016747">
    <property type="term" value="F:acyltransferase activity, transferring groups other than amino-acyl groups"/>
    <property type="evidence" value="ECO:0007669"/>
    <property type="project" value="InterPro"/>
</dbReference>
<feature type="transmembrane region" description="Helical" evidence="1">
    <location>
        <begin position="486"/>
        <end position="505"/>
    </location>
</feature>
<reference evidence="4" key="1">
    <citation type="submission" date="2022-01" db="EMBL/GenBank/DDBJ databases">
        <authorList>
            <person name="King R."/>
        </authorList>
    </citation>
    <scope>NUCLEOTIDE SEQUENCE</scope>
</reference>
<feature type="transmembrane region" description="Helical" evidence="1">
    <location>
        <begin position="458"/>
        <end position="479"/>
    </location>
</feature>
<evidence type="ECO:0000313" key="4">
    <source>
        <dbReference type="EMBL" id="CAG9765105.1"/>
    </source>
</evidence>
<dbReference type="SMART" id="SM00703">
    <property type="entry name" value="NRF"/>
    <property type="match status" value="1"/>
</dbReference>
<dbReference type="InterPro" id="IPR052728">
    <property type="entry name" value="O2_lipid_transport_reg"/>
</dbReference>
<keyword evidence="2" id="KW-0732">Signal</keyword>
<gene>
    <name evidence="4" type="ORF">CEUTPL_LOCUS5721</name>
</gene>
<dbReference type="OrthoDB" id="10006435at2759"/>
<evidence type="ECO:0000256" key="1">
    <source>
        <dbReference type="SAM" id="Phobius"/>
    </source>
</evidence>